<gene>
    <name evidence="1" type="ORF">MM415B03931_0010</name>
</gene>
<reference evidence="1" key="1">
    <citation type="submission" date="2020-03" db="EMBL/GenBank/DDBJ databases">
        <title>The deep terrestrial virosphere.</title>
        <authorList>
            <person name="Holmfeldt K."/>
            <person name="Nilsson E."/>
            <person name="Simone D."/>
            <person name="Lopez-Fernandez M."/>
            <person name="Wu X."/>
            <person name="de Brujin I."/>
            <person name="Lundin D."/>
            <person name="Andersson A."/>
            <person name="Bertilsson S."/>
            <person name="Dopson M."/>
        </authorList>
    </citation>
    <scope>NUCLEOTIDE SEQUENCE</scope>
    <source>
        <strain evidence="1">MM415B03931</strain>
    </source>
</reference>
<accession>A0A6M3LKQ5</accession>
<proteinExistence type="predicted"/>
<dbReference type="AlphaFoldDB" id="A0A6M3LKQ5"/>
<dbReference type="EMBL" id="MT143213">
    <property type="protein sequence ID" value="QJA94222.1"/>
    <property type="molecule type" value="Genomic_DNA"/>
</dbReference>
<name>A0A6M3LKQ5_9ZZZZ</name>
<protein>
    <submittedName>
        <fullName evidence="1">Uncharacterized protein</fullName>
    </submittedName>
</protein>
<evidence type="ECO:0000313" key="1">
    <source>
        <dbReference type="EMBL" id="QJA94222.1"/>
    </source>
</evidence>
<sequence>MSIEDAINGILRRVDWTAEESLTFIDDGGTVRDYQSVRLPRGTVVTEAHFGADGTLRLRCHRGEERL</sequence>
<organism evidence="1">
    <name type="scientific">viral metagenome</name>
    <dbReference type="NCBI Taxonomy" id="1070528"/>
    <lineage>
        <taxon>unclassified sequences</taxon>
        <taxon>metagenomes</taxon>
        <taxon>organismal metagenomes</taxon>
    </lineage>
</organism>